<organism evidence="2 3">
    <name type="scientific">Paramuricea clavata</name>
    <name type="common">Red gorgonian</name>
    <name type="synonym">Violescent sea-whip</name>
    <dbReference type="NCBI Taxonomy" id="317549"/>
    <lineage>
        <taxon>Eukaryota</taxon>
        <taxon>Metazoa</taxon>
        <taxon>Cnidaria</taxon>
        <taxon>Anthozoa</taxon>
        <taxon>Octocorallia</taxon>
        <taxon>Malacalcyonacea</taxon>
        <taxon>Plexauridae</taxon>
        <taxon>Paramuricea</taxon>
    </lineage>
</organism>
<dbReference type="InterPro" id="IPR000477">
    <property type="entry name" value="RT_dom"/>
</dbReference>
<reference evidence="2" key="1">
    <citation type="submission" date="2020-04" db="EMBL/GenBank/DDBJ databases">
        <authorList>
            <person name="Alioto T."/>
            <person name="Alioto T."/>
            <person name="Gomez Garrido J."/>
        </authorList>
    </citation>
    <scope>NUCLEOTIDE SEQUENCE</scope>
    <source>
        <strain evidence="2">A484AB</strain>
    </source>
</reference>
<dbReference type="PANTHER" id="PTHR37984">
    <property type="entry name" value="PROTEIN CBG26694"/>
    <property type="match status" value="1"/>
</dbReference>
<dbReference type="InterPro" id="IPR050951">
    <property type="entry name" value="Retrovirus_Pol_polyprotein"/>
</dbReference>
<evidence type="ECO:0000313" key="2">
    <source>
        <dbReference type="EMBL" id="CAB4005333.1"/>
    </source>
</evidence>
<comment type="caution">
    <text evidence="2">The sequence shown here is derived from an EMBL/GenBank/DDBJ whole genome shotgun (WGS) entry which is preliminary data.</text>
</comment>
<dbReference type="SUPFAM" id="SSF56672">
    <property type="entry name" value="DNA/RNA polymerases"/>
    <property type="match status" value="1"/>
</dbReference>
<dbReference type="CDD" id="cd01647">
    <property type="entry name" value="RT_LTR"/>
    <property type="match status" value="1"/>
</dbReference>
<dbReference type="AlphaFoldDB" id="A0A6S7HNV7"/>
<dbReference type="InterPro" id="IPR043128">
    <property type="entry name" value="Rev_trsase/Diguanyl_cyclase"/>
</dbReference>
<evidence type="ECO:0000313" key="3">
    <source>
        <dbReference type="Proteomes" id="UP001152795"/>
    </source>
</evidence>
<dbReference type="InterPro" id="IPR043502">
    <property type="entry name" value="DNA/RNA_pol_sf"/>
</dbReference>
<protein>
    <recommendedName>
        <fullName evidence="1">Reverse transcriptase domain-containing protein</fullName>
    </recommendedName>
</protein>
<evidence type="ECO:0000259" key="1">
    <source>
        <dbReference type="Pfam" id="PF00078"/>
    </source>
</evidence>
<accession>A0A6S7HNV7</accession>
<sequence>MGGDTNVLKPATVVLKSYTGNEIKCCGEDNMKVKVGEQVSDIKIRVVEGPSLLGRDIMTKFRLPWHNIFSVAPTTAEDIIQQYPELFDERGVGKLKGVQVSLSDNPVFMKPRVVPFAIRKKYEEELEKLVQSDIIEKVEHSEWASPTVPVIKPGGNVWICGDYSGTINQAATLEQYPVPTFIELLTNLSGEKKFTKLDLSQAYHQLELTPESRKYTTINTHHGLYQYKRLVLGVNSAMSIFQRTIENVLKGLPGCCVRIDDILVTGETDEIHMENLHRVLQRLLESGLKLKREKFHFMLGEVIYLGMSISEAGISPT</sequence>
<dbReference type="PANTHER" id="PTHR37984:SF5">
    <property type="entry name" value="PROTEIN NYNRIN-LIKE"/>
    <property type="match status" value="1"/>
</dbReference>
<dbReference type="Proteomes" id="UP001152795">
    <property type="component" value="Unassembled WGS sequence"/>
</dbReference>
<dbReference type="Gene3D" id="3.30.70.270">
    <property type="match status" value="1"/>
</dbReference>
<dbReference type="Gene3D" id="3.10.10.10">
    <property type="entry name" value="HIV Type 1 Reverse Transcriptase, subunit A, domain 1"/>
    <property type="match status" value="1"/>
</dbReference>
<feature type="domain" description="Reverse transcriptase" evidence="1">
    <location>
        <begin position="172"/>
        <end position="309"/>
    </location>
</feature>
<name>A0A6S7HNV7_PARCT</name>
<dbReference type="OrthoDB" id="5972177at2759"/>
<keyword evidence="3" id="KW-1185">Reference proteome</keyword>
<dbReference type="EMBL" id="CACRXK020005164">
    <property type="protein sequence ID" value="CAB4005333.1"/>
    <property type="molecule type" value="Genomic_DNA"/>
</dbReference>
<gene>
    <name evidence="2" type="ORF">PACLA_8A050364</name>
</gene>
<proteinExistence type="predicted"/>
<dbReference type="Pfam" id="PF00078">
    <property type="entry name" value="RVT_1"/>
    <property type="match status" value="1"/>
</dbReference>